<dbReference type="SUPFAM" id="SSF54637">
    <property type="entry name" value="Thioesterase/thiol ester dehydrase-isomerase"/>
    <property type="match status" value="2"/>
</dbReference>
<dbReference type="InterPro" id="IPR050563">
    <property type="entry name" value="4-hydroxybenzoyl-CoA_TE"/>
</dbReference>
<protein>
    <submittedName>
        <fullName evidence="4">Thioesterase</fullName>
    </submittedName>
</protein>
<dbReference type="PANTHER" id="PTHR31793">
    <property type="entry name" value="4-HYDROXYBENZOYL-COA THIOESTERASE FAMILY MEMBER"/>
    <property type="match status" value="1"/>
</dbReference>
<dbReference type="GO" id="GO:0047617">
    <property type="term" value="F:fatty acyl-CoA hydrolase activity"/>
    <property type="evidence" value="ECO:0007669"/>
    <property type="project" value="TreeGrafter"/>
</dbReference>
<dbReference type="InterPro" id="IPR002864">
    <property type="entry name" value="Acyl-ACP_thioesterase_NHD"/>
</dbReference>
<sequence>MTTSAPHTSANRGGSQSDPLAPRPSEGAVFSNSWPVRTGDIHPDRSLRLDAIARYLQDLGFDNLEANGAAQTHPLWVVRRTVIDVIRPISWPDTVRLHRWCSALSSRWCTMRVRIESDGGGLIETEGFWININPQNGMPSRISDDFMAPLATTTDEHRLTWRRWITDVAPNTAGTEFCLRPSDIDPFDHVNNAVYWQPAEASQRRHPSLPKAPYRAVLEYTKPITIDETVEIRTTHHAETSTAWFVCNGDTRATAQFTKPGPS</sequence>
<evidence type="ECO:0000256" key="1">
    <source>
        <dbReference type="SAM" id="MobiDB-lite"/>
    </source>
</evidence>
<feature type="domain" description="Acyl-ACP thioesterase-like C-terminal" evidence="3">
    <location>
        <begin position="175"/>
        <end position="241"/>
    </location>
</feature>
<dbReference type="AlphaFoldDB" id="A0AB38RPF1"/>
<evidence type="ECO:0000259" key="3">
    <source>
        <dbReference type="Pfam" id="PF20791"/>
    </source>
</evidence>
<dbReference type="RefSeq" id="WP_058037333.1">
    <property type="nucleotide sequence ID" value="NZ_CP096567.1"/>
</dbReference>
<feature type="region of interest" description="Disordered" evidence="1">
    <location>
        <begin position="1"/>
        <end position="34"/>
    </location>
</feature>
<dbReference type="EMBL" id="CP096567">
    <property type="protein sequence ID" value="UPU46630.1"/>
    <property type="molecule type" value="Genomic_DNA"/>
</dbReference>
<feature type="compositionally biased region" description="Polar residues" evidence="1">
    <location>
        <begin position="1"/>
        <end position="18"/>
    </location>
</feature>
<evidence type="ECO:0000313" key="4">
    <source>
        <dbReference type="EMBL" id="UPU46630.1"/>
    </source>
</evidence>
<dbReference type="InterPro" id="IPR029069">
    <property type="entry name" value="HotDog_dom_sf"/>
</dbReference>
<dbReference type="GO" id="GO:0006633">
    <property type="term" value="P:fatty acid biosynthetic process"/>
    <property type="evidence" value="ECO:0007669"/>
    <property type="project" value="InterPro"/>
</dbReference>
<feature type="domain" description="Acyl-ACP thioesterase N-terminal hotdog" evidence="2">
    <location>
        <begin position="28"/>
        <end position="149"/>
    </location>
</feature>
<organism evidence="4 5">
    <name type="scientific">Rhodococcus qingshengii JCM 15477</name>
    <dbReference type="NCBI Taxonomy" id="1303681"/>
    <lineage>
        <taxon>Bacteria</taxon>
        <taxon>Bacillati</taxon>
        <taxon>Actinomycetota</taxon>
        <taxon>Actinomycetes</taxon>
        <taxon>Mycobacteriales</taxon>
        <taxon>Nocardiaceae</taxon>
        <taxon>Rhodococcus</taxon>
        <taxon>Rhodococcus erythropolis group</taxon>
    </lineage>
</organism>
<reference evidence="5" key="1">
    <citation type="journal article" date="2022" name="Environ. Microbiol.">
        <title>Functional analysis, diversity, and distribution of carbendazim hydrolases MheI and CbmA, responsible for the initial step in carbendazim degradation.</title>
        <authorList>
            <person name="Zhang M."/>
            <person name="Bai X."/>
            <person name="Li Q."/>
            <person name="Zhang L."/>
            <person name="Zhu Q."/>
            <person name="Gao S."/>
            <person name="Ke Z."/>
            <person name="Jiang M."/>
            <person name="Hu J."/>
            <person name="Qiu J."/>
            <person name="Hong Q."/>
        </authorList>
    </citation>
    <scope>NUCLEOTIDE SEQUENCE [LARGE SCALE GENOMIC DNA]</scope>
    <source>
        <strain evidence="5">djl-6</strain>
    </source>
</reference>
<geneLocation type="plasmid" evidence="4 5">
    <name>pdjl-6-4</name>
</geneLocation>
<name>A0AB38RPF1_RHOSG</name>
<keyword evidence="4" id="KW-0614">Plasmid</keyword>
<dbReference type="Proteomes" id="UP000831484">
    <property type="component" value="Plasmid pdjl-6-4"/>
</dbReference>
<keyword evidence="5" id="KW-1185">Reference proteome</keyword>
<dbReference type="InterPro" id="IPR049427">
    <property type="entry name" value="Acyl-ACP_TE_C"/>
</dbReference>
<dbReference type="PANTHER" id="PTHR31793:SF24">
    <property type="entry name" value="LONG-CHAIN ACYL-COA THIOESTERASE FADM"/>
    <property type="match status" value="1"/>
</dbReference>
<evidence type="ECO:0000313" key="5">
    <source>
        <dbReference type="Proteomes" id="UP000831484"/>
    </source>
</evidence>
<dbReference type="Pfam" id="PF20791">
    <property type="entry name" value="Acyl-ACP_TE_C"/>
    <property type="match status" value="1"/>
</dbReference>
<evidence type="ECO:0000259" key="2">
    <source>
        <dbReference type="Pfam" id="PF01643"/>
    </source>
</evidence>
<accession>A0AB38RPF1</accession>
<gene>
    <name evidence="4" type="ORF">M0639_33500</name>
</gene>
<proteinExistence type="predicted"/>
<dbReference type="Gene3D" id="3.10.129.10">
    <property type="entry name" value="Hotdog Thioesterase"/>
    <property type="match status" value="1"/>
</dbReference>
<dbReference type="Pfam" id="PF01643">
    <property type="entry name" value="Acyl-ACP_TE"/>
    <property type="match status" value="1"/>
</dbReference>